<name>A0A2K9NNJ2_BACTC</name>
<evidence type="ECO:0000313" key="1">
    <source>
        <dbReference type="EMBL" id="AUN97062.1"/>
    </source>
</evidence>
<dbReference type="OrthoDB" id="9800168at2"/>
<dbReference type="Pfam" id="PF17653">
    <property type="entry name" value="DUF5522"/>
    <property type="match status" value="1"/>
</dbReference>
<dbReference type="KEGG" id="bsto:C0V70_02855"/>
<sequence>MNTPTLIENIDYIINEDGNLVFTAHYLLKRGHCCQSGCLNCPYGYKDKADPNVPAEFNDSWEDDYSYDNEEDDD</sequence>
<protein>
    <submittedName>
        <fullName evidence="1">Uncharacterized protein</fullName>
    </submittedName>
</protein>
<evidence type="ECO:0000313" key="2">
    <source>
        <dbReference type="Proteomes" id="UP000235584"/>
    </source>
</evidence>
<dbReference type="RefSeq" id="WP_102242357.1">
    <property type="nucleotide sequence ID" value="NZ_CP025704.1"/>
</dbReference>
<reference evidence="1 2" key="1">
    <citation type="submission" date="2018-01" db="EMBL/GenBank/DDBJ databases">
        <title>Complete genome sequence of Bacteriovorax stolpii DSM12778.</title>
        <authorList>
            <person name="Tang B."/>
            <person name="Chang J."/>
        </authorList>
    </citation>
    <scope>NUCLEOTIDE SEQUENCE [LARGE SCALE GENOMIC DNA]</scope>
    <source>
        <strain evidence="1 2">DSM 12778</strain>
    </source>
</reference>
<gene>
    <name evidence="1" type="ORF">C0V70_02855</name>
</gene>
<organism evidence="1 2">
    <name type="scientific">Bacteriovorax stolpii</name>
    <name type="common">Bdellovibrio stolpii</name>
    <dbReference type="NCBI Taxonomy" id="960"/>
    <lineage>
        <taxon>Bacteria</taxon>
        <taxon>Pseudomonadati</taxon>
        <taxon>Bdellovibrionota</taxon>
        <taxon>Bacteriovoracia</taxon>
        <taxon>Bacteriovoracales</taxon>
        <taxon>Bacteriovoracaceae</taxon>
        <taxon>Bacteriovorax</taxon>
    </lineage>
</organism>
<proteinExistence type="predicted"/>
<dbReference type="Proteomes" id="UP000235584">
    <property type="component" value="Chromosome"/>
</dbReference>
<keyword evidence="2" id="KW-1185">Reference proteome</keyword>
<accession>A0A2K9NNJ2</accession>
<dbReference type="InterPro" id="IPR040807">
    <property type="entry name" value="DUF5522"/>
</dbReference>
<dbReference type="AlphaFoldDB" id="A0A2K9NNJ2"/>
<dbReference type="EMBL" id="CP025704">
    <property type="protein sequence ID" value="AUN97062.1"/>
    <property type="molecule type" value="Genomic_DNA"/>
</dbReference>